<evidence type="ECO:0000313" key="2">
    <source>
        <dbReference type="EMBL" id="MEO9384719.1"/>
    </source>
</evidence>
<gene>
    <name evidence="2" type="ORF">ABI908_11495</name>
</gene>
<dbReference type="EMBL" id="JBDXMI010000001">
    <property type="protein sequence ID" value="MEO9384719.1"/>
    <property type="molecule type" value="Genomic_DNA"/>
</dbReference>
<accession>A0ABV0ITV5</accession>
<dbReference type="InterPro" id="IPR000683">
    <property type="entry name" value="Gfo/Idh/MocA-like_OxRdtase_N"/>
</dbReference>
<dbReference type="SUPFAM" id="SSF51735">
    <property type="entry name" value="NAD(P)-binding Rossmann-fold domains"/>
    <property type="match status" value="1"/>
</dbReference>
<dbReference type="Gene3D" id="3.30.360.10">
    <property type="entry name" value="Dihydrodipicolinate Reductase, domain 2"/>
    <property type="match status" value="1"/>
</dbReference>
<evidence type="ECO:0000313" key="3">
    <source>
        <dbReference type="Proteomes" id="UP001462502"/>
    </source>
</evidence>
<dbReference type="Proteomes" id="UP001462502">
    <property type="component" value="Unassembled WGS sequence"/>
</dbReference>
<feature type="domain" description="Gfo/Idh/MocA-like oxidoreductase N-terminal" evidence="1">
    <location>
        <begin position="3"/>
        <end position="120"/>
    </location>
</feature>
<sequence>MLLLIGSGPMAVEYAKVLKAQAREFVVVGRGAASAEAFTQATGEPVMAGGLDDAIASGRLPRAASAIVSVGVEALYETSAALLKFGVKHLLIEKPGLMRPDQIGPLQEAARSAGARVYIAYNRRFLASVRRAREIIEEDGGLTSFTFDFTEWGHEIEALTKAPGVKELWALGNSSHVLDLAFHLGGAPKRLHATRAGALDWHPASAVFVGSGVTSSDVPFAYHADWDAPGRWGLEFCTRRHKLIFRPMEKLQVMRKGSVQIEEIAADQEDARLDAEFKPGLFRQVEAFYAADTGALCTLDELEANLEHFCAIAGYERAAPAMA</sequence>
<evidence type="ECO:0000259" key="1">
    <source>
        <dbReference type="Pfam" id="PF01408"/>
    </source>
</evidence>
<name>A0ABV0ITV5_9NEIS</name>
<dbReference type="Gene3D" id="3.40.50.720">
    <property type="entry name" value="NAD(P)-binding Rossmann-like Domain"/>
    <property type="match status" value="1"/>
</dbReference>
<proteinExistence type="predicted"/>
<keyword evidence="3" id="KW-1185">Reference proteome</keyword>
<dbReference type="Pfam" id="PF01408">
    <property type="entry name" value="GFO_IDH_MocA"/>
    <property type="match status" value="1"/>
</dbReference>
<organism evidence="2 3">
    <name type="scientific">Chromobacterium phragmitis</name>
    <dbReference type="NCBI Taxonomy" id="2202141"/>
    <lineage>
        <taxon>Bacteria</taxon>
        <taxon>Pseudomonadati</taxon>
        <taxon>Pseudomonadota</taxon>
        <taxon>Betaproteobacteria</taxon>
        <taxon>Neisseriales</taxon>
        <taxon>Chromobacteriaceae</taxon>
        <taxon>Chromobacterium</taxon>
    </lineage>
</organism>
<reference evidence="2 3" key="1">
    <citation type="submission" date="2024-05" db="EMBL/GenBank/DDBJ databases">
        <authorList>
            <person name="De Oliveira J.P."/>
            <person name="Noriler S.A."/>
            <person name="De Oliveira A.G."/>
            <person name="Sipoli D.S."/>
        </authorList>
    </citation>
    <scope>NUCLEOTIDE SEQUENCE [LARGE SCALE GENOMIC DNA]</scope>
    <source>
        <strain evidence="2 3">LABIM192</strain>
    </source>
</reference>
<comment type="caution">
    <text evidence="2">The sequence shown here is derived from an EMBL/GenBank/DDBJ whole genome shotgun (WGS) entry which is preliminary data.</text>
</comment>
<dbReference type="RefSeq" id="WP_347936429.1">
    <property type="nucleotide sequence ID" value="NZ_CP158160.1"/>
</dbReference>
<protein>
    <submittedName>
        <fullName evidence="2">Gfo/Idh/MocA family oxidoreductase</fullName>
    </submittedName>
</protein>
<dbReference type="InterPro" id="IPR036291">
    <property type="entry name" value="NAD(P)-bd_dom_sf"/>
</dbReference>